<comment type="similarity">
    <text evidence="14">Belongs to the RING-type zinc finger family. ATL subfamily.</text>
</comment>
<evidence type="ECO:0000256" key="1">
    <source>
        <dbReference type="ARBA" id="ARBA00000900"/>
    </source>
</evidence>
<evidence type="ECO:0000256" key="11">
    <source>
        <dbReference type="ARBA" id="ARBA00022833"/>
    </source>
</evidence>
<evidence type="ECO:0000313" key="21">
    <source>
        <dbReference type="Proteomes" id="UP000242715"/>
    </source>
</evidence>
<dbReference type="Gene3D" id="3.30.40.10">
    <property type="entry name" value="Zinc/RING finger domain, C3HC4 (zinc finger)"/>
    <property type="match status" value="1"/>
</dbReference>
<evidence type="ECO:0000313" key="20">
    <source>
        <dbReference type="EMBL" id="GAU23679.1"/>
    </source>
</evidence>
<dbReference type="PANTHER" id="PTHR46539:SF2">
    <property type="entry name" value="RING-H2 FINGER PROTEIN ATL43"/>
    <property type="match status" value="1"/>
</dbReference>
<evidence type="ECO:0000256" key="4">
    <source>
        <dbReference type="ARBA" id="ARBA00012483"/>
    </source>
</evidence>
<dbReference type="EMBL" id="DF973273">
    <property type="protein sequence ID" value="GAU23679.1"/>
    <property type="molecule type" value="Genomic_DNA"/>
</dbReference>
<evidence type="ECO:0000256" key="17">
    <source>
        <dbReference type="SAM" id="Phobius"/>
    </source>
</evidence>
<feature type="transmembrane region" description="Helical" evidence="17">
    <location>
        <begin position="76"/>
        <end position="97"/>
    </location>
</feature>
<dbReference type="GO" id="GO:0008270">
    <property type="term" value="F:zinc ion binding"/>
    <property type="evidence" value="ECO:0007669"/>
    <property type="project" value="UniProtKB-KW"/>
</dbReference>
<accession>A0A2Z6MX83</accession>
<sequence length="425" mass="48045">MLTHNHRHHMASSFFTITNLILLLLLLQQHSITVFVAAFTQNNNTETTPVTPPPTPIPEDATTISQHTFTPFKPSVAIVISVFTVLFSVTFLLLLYIKHINNTTNAETINIESSSYGGSGGGGISSFSGGRKNSGVDRSVVESLPIFKFGSLTGQKEGLDCAVCLSKFESSEVLRLLPKCKHAFHVECVDTWLDAHSTCPLCRYRVDPEDILLVMENSSSSLSSSRDSRQIQNQKEQQEEDECIVEIERGAMTRNEIAEYYRKRHSSVGEKEWERERERRKTASFRWSLDSSRKKNDSSVGIGLGCFVGPGPRKDGMLLTKEEKEITERSSVERRRRLEHRIIVSPSVTNIRSGLHKNQRWSDVQPCDLLYLTSEMMIMSESRRVMKKKRNSNDSCWNGRGEINSRSVSEITGFSRFQSNNTTKQ</sequence>
<feature type="region of interest" description="Disordered" evidence="16">
    <location>
        <begin position="218"/>
        <end position="238"/>
    </location>
</feature>
<evidence type="ECO:0000256" key="7">
    <source>
        <dbReference type="ARBA" id="ARBA00022723"/>
    </source>
</evidence>
<keyword evidence="13 17" id="KW-0472">Membrane</keyword>
<evidence type="ECO:0000256" key="13">
    <source>
        <dbReference type="ARBA" id="ARBA00023136"/>
    </source>
</evidence>
<dbReference type="OrthoDB" id="8062037at2759"/>
<evidence type="ECO:0000256" key="5">
    <source>
        <dbReference type="ARBA" id="ARBA00022679"/>
    </source>
</evidence>
<feature type="signal peptide" evidence="18">
    <location>
        <begin position="1"/>
        <end position="38"/>
    </location>
</feature>
<dbReference type="InterPro" id="IPR013083">
    <property type="entry name" value="Znf_RING/FYVE/PHD"/>
</dbReference>
<dbReference type="PROSITE" id="PS50089">
    <property type="entry name" value="ZF_RING_2"/>
    <property type="match status" value="1"/>
</dbReference>
<dbReference type="SMART" id="SM00184">
    <property type="entry name" value="RING"/>
    <property type="match status" value="1"/>
</dbReference>
<comment type="subcellular location">
    <subcellularLocation>
        <location evidence="2">Membrane</location>
        <topology evidence="2">Single-pass membrane protein</topology>
    </subcellularLocation>
</comment>
<dbReference type="EC" id="2.3.2.27" evidence="4"/>
<dbReference type="SUPFAM" id="SSF57850">
    <property type="entry name" value="RING/U-box"/>
    <property type="match status" value="1"/>
</dbReference>
<evidence type="ECO:0000256" key="12">
    <source>
        <dbReference type="ARBA" id="ARBA00022989"/>
    </source>
</evidence>
<name>A0A2Z6MX83_TRISU</name>
<keyword evidence="8 18" id="KW-0732">Signal</keyword>
<dbReference type="GO" id="GO:0061630">
    <property type="term" value="F:ubiquitin protein ligase activity"/>
    <property type="evidence" value="ECO:0007669"/>
    <property type="project" value="UniProtKB-EC"/>
</dbReference>
<dbReference type="FunFam" id="3.30.40.10:FF:000285">
    <property type="entry name" value="RING-H2 finger protein ATL43"/>
    <property type="match status" value="1"/>
</dbReference>
<reference evidence="21" key="1">
    <citation type="journal article" date="2017" name="Front. Plant Sci.">
        <title>Climate Clever Clovers: New Paradigm to Reduce the Environmental Footprint of Ruminants by Breeding Low Methanogenic Forages Utilizing Haplotype Variation.</title>
        <authorList>
            <person name="Kaur P."/>
            <person name="Appels R."/>
            <person name="Bayer P.E."/>
            <person name="Keeble-Gagnere G."/>
            <person name="Wang J."/>
            <person name="Hirakawa H."/>
            <person name="Shirasawa K."/>
            <person name="Vercoe P."/>
            <person name="Stefanova K."/>
            <person name="Durmic Z."/>
            <person name="Nichols P."/>
            <person name="Revell C."/>
            <person name="Isobe S.N."/>
            <person name="Edwards D."/>
            <person name="Erskine W."/>
        </authorList>
    </citation>
    <scope>NUCLEOTIDE SEQUENCE [LARGE SCALE GENOMIC DNA]</scope>
    <source>
        <strain evidence="21">cv. Daliak</strain>
    </source>
</reference>
<proteinExistence type="inferred from homology"/>
<keyword evidence="5" id="KW-0808">Transferase</keyword>
<dbReference type="Pfam" id="PF13639">
    <property type="entry name" value="zf-RING_2"/>
    <property type="match status" value="1"/>
</dbReference>
<evidence type="ECO:0000259" key="19">
    <source>
        <dbReference type="PROSITE" id="PS50089"/>
    </source>
</evidence>
<evidence type="ECO:0000256" key="8">
    <source>
        <dbReference type="ARBA" id="ARBA00022729"/>
    </source>
</evidence>
<evidence type="ECO:0000256" key="18">
    <source>
        <dbReference type="SAM" id="SignalP"/>
    </source>
</evidence>
<dbReference type="CDD" id="cd16461">
    <property type="entry name" value="RING-H2_EL5-like"/>
    <property type="match status" value="1"/>
</dbReference>
<dbReference type="InterPro" id="IPR001841">
    <property type="entry name" value="Znf_RING"/>
</dbReference>
<keyword evidence="12 17" id="KW-1133">Transmembrane helix</keyword>
<keyword evidence="7" id="KW-0479">Metal-binding</keyword>
<evidence type="ECO:0000256" key="14">
    <source>
        <dbReference type="ARBA" id="ARBA00024209"/>
    </source>
</evidence>
<feature type="chain" id="PRO_5016247403" description="RING-type E3 ubiquitin transferase" evidence="18">
    <location>
        <begin position="39"/>
        <end position="425"/>
    </location>
</feature>
<feature type="domain" description="RING-type" evidence="19">
    <location>
        <begin position="161"/>
        <end position="203"/>
    </location>
</feature>
<comment type="pathway">
    <text evidence="3">Protein modification; protein ubiquitination.</text>
</comment>
<keyword evidence="6 17" id="KW-0812">Transmembrane</keyword>
<evidence type="ECO:0000256" key="3">
    <source>
        <dbReference type="ARBA" id="ARBA00004906"/>
    </source>
</evidence>
<comment type="catalytic activity">
    <reaction evidence="1">
        <text>S-ubiquitinyl-[E2 ubiquitin-conjugating enzyme]-L-cysteine + [acceptor protein]-L-lysine = [E2 ubiquitin-conjugating enzyme]-L-cysteine + N(6)-ubiquitinyl-[acceptor protein]-L-lysine.</text>
        <dbReference type="EC" id="2.3.2.27"/>
    </reaction>
</comment>
<evidence type="ECO:0000256" key="2">
    <source>
        <dbReference type="ARBA" id="ARBA00004167"/>
    </source>
</evidence>
<evidence type="ECO:0000256" key="16">
    <source>
        <dbReference type="SAM" id="MobiDB-lite"/>
    </source>
</evidence>
<evidence type="ECO:0000256" key="6">
    <source>
        <dbReference type="ARBA" id="ARBA00022692"/>
    </source>
</evidence>
<keyword evidence="9 15" id="KW-0863">Zinc-finger</keyword>
<dbReference type="Proteomes" id="UP000242715">
    <property type="component" value="Unassembled WGS sequence"/>
</dbReference>
<keyword evidence="10" id="KW-0833">Ubl conjugation pathway</keyword>
<evidence type="ECO:0000256" key="10">
    <source>
        <dbReference type="ARBA" id="ARBA00022786"/>
    </source>
</evidence>
<protein>
    <recommendedName>
        <fullName evidence="4">RING-type E3 ubiquitin transferase</fullName>
        <ecNumber evidence="4">2.3.2.27</ecNumber>
    </recommendedName>
</protein>
<gene>
    <name evidence="20" type="ORF">TSUD_304540</name>
</gene>
<dbReference type="GO" id="GO:0016020">
    <property type="term" value="C:membrane"/>
    <property type="evidence" value="ECO:0007669"/>
    <property type="project" value="UniProtKB-SubCell"/>
</dbReference>
<keyword evidence="21" id="KW-1185">Reference proteome</keyword>
<keyword evidence="11" id="KW-0862">Zinc</keyword>
<evidence type="ECO:0000256" key="9">
    <source>
        <dbReference type="ARBA" id="ARBA00022771"/>
    </source>
</evidence>
<organism evidence="20 21">
    <name type="scientific">Trifolium subterraneum</name>
    <name type="common">Subterranean clover</name>
    <dbReference type="NCBI Taxonomy" id="3900"/>
    <lineage>
        <taxon>Eukaryota</taxon>
        <taxon>Viridiplantae</taxon>
        <taxon>Streptophyta</taxon>
        <taxon>Embryophyta</taxon>
        <taxon>Tracheophyta</taxon>
        <taxon>Spermatophyta</taxon>
        <taxon>Magnoliopsida</taxon>
        <taxon>eudicotyledons</taxon>
        <taxon>Gunneridae</taxon>
        <taxon>Pentapetalae</taxon>
        <taxon>rosids</taxon>
        <taxon>fabids</taxon>
        <taxon>Fabales</taxon>
        <taxon>Fabaceae</taxon>
        <taxon>Papilionoideae</taxon>
        <taxon>50 kb inversion clade</taxon>
        <taxon>NPAAA clade</taxon>
        <taxon>Hologalegina</taxon>
        <taxon>IRL clade</taxon>
        <taxon>Trifolieae</taxon>
        <taxon>Trifolium</taxon>
    </lineage>
</organism>
<evidence type="ECO:0000256" key="15">
    <source>
        <dbReference type="PROSITE-ProRule" id="PRU00175"/>
    </source>
</evidence>
<dbReference type="AlphaFoldDB" id="A0A2Z6MX83"/>
<dbReference type="PANTHER" id="PTHR46539">
    <property type="entry name" value="E3 UBIQUITIN-PROTEIN LIGASE ATL42"/>
    <property type="match status" value="1"/>
</dbReference>